<dbReference type="PIRSF" id="PIRSF017184">
    <property type="entry name" value="Nnr"/>
    <property type="match status" value="1"/>
</dbReference>
<feature type="binding site" evidence="18">
    <location>
        <position position="127"/>
    </location>
    <ligand>
        <name>K(+)</name>
        <dbReference type="ChEBI" id="CHEBI:29103"/>
    </ligand>
</feature>
<evidence type="ECO:0000256" key="10">
    <source>
        <dbReference type="ARBA" id="ARBA00023027"/>
    </source>
</evidence>
<feature type="binding site" evidence="17">
    <location>
        <position position="428"/>
    </location>
    <ligand>
        <name>(6S)-NADPHX</name>
        <dbReference type="ChEBI" id="CHEBI:64076"/>
    </ligand>
</feature>
<evidence type="ECO:0000256" key="11">
    <source>
        <dbReference type="ARBA" id="ARBA00023235"/>
    </source>
</evidence>
<evidence type="ECO:0000256" key="13">
    <source>
        <dbReference type="ARBA" id="ARBA00023268"/>
    </source>
</evidence>
<comment type="function">
    <text evidence="14 19">Bifunctional enzyme that catalyzes the epimerization of the S- and R-forms of NAD(P)HX and the dehydration of the S-form of NAD(P)HX at the expense of ADP, which is converted to AMP. This allows the repair of both epimers of NAD(P)HX, a damaged form of NAD(P)H that is a result of enzymatic or heat-dependent hydration.</text>
</comment>
<feature type="binding site" evidence="18">
    <location>
        <begin position="131"/>
        <end position="137"/>
    </location>
    <ligand>
        <name>(6S)-NADPHX</name>
        <dbReference type="ChEBI" id="CHEBI:64076"/>
    </ligand>
</feature>
<keyword evidence="6 17" id="KW-0547">Nucleotide-binding</keyword>
<comment type="similarity">
    <text evidence="4 19">In the C-terminal section; belongs to the NnrD/CARKD family.</text>
</comment>
<keyword evidence="13" id="KW-0511">Multifunctional enzyme</keyword>
<dbReference type="InterPro" id="IPR000631">
    <property type="entry name" value="CARKD"/>
</dbReference>
<dbReference type="HAMAP" id="MF_01965">
    <property type="entry name" value="NADHX_dehydratase"/>
    <property type="match status" value="1"/>
</dbReference>
<dbReference type="PROSITE" id="PS01049">
    <property type="entry name" value="YJEF_C_1"/>
    <property type="match status" value="1"/>
</dbReference>
<dbReference type="RefSeq" id="WP_168662808.1">
    <property type="nucleotide sequence ID" value="NZ_CP051180.1"/>
</dbReference>
<comment type="cofactor">
    <cofactor evidence="17">
        <name>Mg(2+)</name>
        <dbReference type="ChEBI" id="CHEBI:18420"/>
    </cofactor>
</comment>
<dbReference type="PROSITE" id="PS51385">
    <property type="entry name" value="YJEF_N"/>
    <property type="match status" value="1"/>
</dbReference>
<feature type="domain" description="YjeF C-terminal" evidence="20">
    <location>
        <begin position="222"/>
        <end position="486"/>
    </location>
</feature>
<evidence type="ECO:0000256" key="9">
    <source>
        <dbReference type="ARBA" id="ARBA00022958"/>
    </source>
</evidence>
<dbReference type="InterPro" id="IPR004443">
    <property type="entry name" value="YjeF_N_dom"/>
</dbReference>
<dbReference type="InterPro" id="IPR017953">
    <property type="entry name" value="Carbohydrate_kinase_pred_CS"/>
</dbReference>
<dbReference type="Proteomes" id="UP000501602">
    <property type="component" value="Chromosome"/>
</dbReference>
<keyword evidence="8 17" id="KW-0521">NADP</keyword>
<dbReference type="GO" id="GO:0052855">
    <property type="term" value="F:ADP-dependent NAD(P)H-hydrate dehydratase activity"/>
    <property type="evidence" value="ECO:0007669"/>
    <property type="project" value="UniProtKB-UniRule"/>
</dbReference>
<feature type="binding site" evidence="18">
    <location>
        <position position="67"/>
    </location>
    <ligand>
        <name>K(+)</name>
        <dbReference type="ChEBI" id="CHEBI:29103"/>
    </ligand>
</feature>
<comment type="catalytic activity">
    <reaction evidence="16 17 19">
        <text>(6S)-NADPHX + ADP = AMP + phosphate + NADPH + H(+)</text>
        <dbReference type="Rhea" id="RHEA:32235"/>
        <dbReference type="ChEBI" id="CHEBI:15378"/>
        <dbReference type="ChEBI" id="CHEBI:43474"/>
        <dbReference type="ChEBI" id="CHEBI:57783"/>
        <dbReference type="ChEBI" id="CHEBI:64076"/>
        <dbReference type="ChEBI" id="CHEBI:456215"/>
        <dbReference type="ChEBI" id="CHEBI:456216"/>
        <dbReference type="EC" id="4.2.1.136"/>
    </reaction>
</comment>
<dbReference type="KEGG" id="fes:HER31_18125"/>
<evidence type="ECO:0000256" key="14">
    <source>
        <dbReference type="ARBA" id="ARBA00025153"/>
    </source>
</evidence>
<evidence type="ECO:0000259" key="20">
    <source>
        <dbReference type="PROSITE" id="PS51383"/>
    </source>
</evidence>
<evidence type="ECO:0000313" key="23">
    <source>
        <dbReference type="Proteomes" id="UP000501602"/>
    </source>
</evidence>
<comment type="catalytic activity">
    <reaction evidence="2 18 19">
        <text>(6R)-NADPHX = (6S)-NADPHX</text>
        <dbReference type="Rhea" id="RHEA:32227"/>
        <dbReference type="ChEBI" id="CHEBI:64076"/>
        <dbReference type="ChEBI" id="CHEBI:64077"/>
        <dbReference type="EC" id="5.1.99.6"/>
    </reaction>
</comment>
<feature type="binding site" evidence="18">
    <location>
        <position position="163"/>
    </location>
    <ligand>
        <name>K(+)</name>
        <dbReference type="ChEBI" id="CHEBI:29103"/>
    </ligand>
</feature>
<evidence type="ECO:0000256" key="15">
    <source>
        <dbReference type="ARBA" id="ARBA00048238"/>
    </source>
</evidence>
<feature type="binding site" evidence="17">
    <location>
        <position position="316"/>
    </location>
    <ligand>
        <name>(6S)-NADPHX</name>
        <dbReference type="ChEBI" id="CHEBI:64076"/>
    </ligand>
</feature>
<gene>
    <name evidence="18" type="primary">nnrE</name>
    <name evidence="17" type="synonym">nnrD</name>
    <name evidence="22" type="ORF">HER31_18125</name>
</gene>
<feature type="binding site" evidence="17">
    <location>
        <position position="257"/>
    </location>
    <ligand>
        <name>(6S)-NADPHX</name>
        <dbReference type="ChEBI" id="CHEBI:64076"/>
    </ligand>
</feature>
<dbReference type="Pfam" id="PF01256">
    <property type="entry name" value="Carb_kinase"/>
    <property type="match status" value="1"/>
</dbReference>
<keyword evidence="7 17" id="KW-0067">ATP-binding</keyword>
<proteinExistence type="inferred from homology"/>
<dbReference type="Gene3D" id="3.40.50.10260">
    <property type="entry name" value="YjeF N-terminal domain"/>
    <property type="match status" value="1"/>
</dbReference>
<comment type="similarity">
    <text evidence="3 19">In the N-terminal section; belongs to the NnrE/AIBP family.</text>
</comment>
<comment type="similarity">
    <text evidence="17">Belongs to the NnrD/CARKD family.</text>
</comment>
<comment type="cofactor">
    <cofactor evidence="18 19">
        <name>K(+)</name>
        <dbReference type="ChEBI" id="CHEBI:29103"/>
    </cofactor>
    <text evidence="18 19">Binds 1 potassium ion per subunit.</text>
</comment>
<evidence type="ECO:0000256" key="19">
    <source>
        <dbReference type="PIRNR" id="PIRNR017184"/>
    </source>
</evidence>
<dbReference type="HAMAP" id="MF_01966">
    <property type="entry name" value="NADHX_epimerase"/>
    <property type="match status" value="1"/>
</dbReference>
<dbReference type="PROSITE" id="PS51383">
    <property type="entry name" value="YJEF_C_3"/>
    <property type="match status" value="1"/>
</dbReference>
<keyword evidence="9 18" id="KW-0630">Potassium</keyword>
<dbReference type="PANTHER" id="PTHR12592">
    <property type="entry name" value="ATP-DEPENDENT (S)-NAD(P)H-HYDRATE DEHYDRATASE FAMILY MEMBER"/>
    <property type="match status" value="1"/>
</dbReference>
<evidence type="ECO:0000256" key="16">
    <source>
        <dbReference type="ARBA" id="ARBA00049209"/>
    </source>
</evidence>
<evidence type="ECO:0000256" key="17">
    <source>
        <dbReference type="HAMAP-Rule" id="MF_01965"/>
    </source>
</evidence>
<dbReference type="SUPFAM" id="SSF53613">
    <property type="entry name" value="Ribokinase-like"/>
    <property type="match status" value="1"/>
</dbReference>
<keyword evidence="10 17" id="KW-0520">NAD</keyword>
<dbReference type="GO" id="GO:0110051">
    <property type="term" value="P:metabolite repair"/>
    <property type="evidence" value="ECO:0007669"/>
    <property type="project" value="TreeGrafter"/>
</dbReference>
<comment type="catalytic activity">
    <reaction evidence="1 18 19">
        <text>(6R)-NADHX = (6S)-NADHX</text>
        <dbReference type="Rhea" id="RHEA:32215"/>
        <dbReference type="ChEBI" id="CHEBI:64074"/>
        <dbReference type="ChEBI" id="CHEBI:64075"/>
        <dbReference type="EC" id="5.1.99.6"/>
    </reaction>
</comment>
<comment type="subunit">
    <text evidence="17">Homotetramer.</text>
</comment>
<evidence type="ECO:0000313" key="22">
    <source>
        <dbReference type="EMBL" id="QIZ78646.1"/>
    </source>
</evidence>
<dbReference type="InterPro" id="IPR030677">
    <property type="entry name" value="Nnr"/>
</dbReference>
<comment type="function">
    <text evidence="18">Catalyzes the epimerization of the S- and R-forms of NAD(P)HX, a damaged form of NAD(P)H that is a result of enzymatic or heat-dependent hydration. This is a prerequisite for the S-specific NAD(P)H-hydrate dehydratase to allow the repair of both epimers of NAD(P)HX.</text>
</comment>
<protein>
    <recommendedName>
        <fullName evidence="19">Bifunctional NAD(P)H-hydrate repair enzyme</fullName>
    </recommendedName>
    <alternativeName>
        <fullName evidence="19">Nicotinamide nucleotide repair protein</fullName>
    </alternativeName>
    <domain>
        <recommendedName>
            <fullName evidence="19">ADP-dependent (S)-NAD(P)H-hydrate dehydratase</fullName>
            <ecNumber evidence="19">4.2.1.136</ecNumber>
        </recommendedName>
        <alternativeName>
            <fullName evidence="19">ADP-dependent NAD(P)HX dehydratase</fullName>
        </alternativeName>
    </domain>
    <domain>
        <recommendedName>
            <fullName evidence="19">NAD(P)H-hydrate epimerase</fullName>
            <ecNumber evidence="19">5.1.99.6</ecNumber>
        </recommendedName>
    </domain>
</protein>
<dbReference type="PROSITE" id="PS01050">
    <property type="entry name" value="YJEF_C_2"/>
    <property type="match status" value="1"/>
</dbReference>
<evidence type="ECO:0000256" key="4">
    <source>
        <dbReference type="ARBA" id="ARBA00009524"/>
    </source>
</evidence>
<evidence type="ECO:0000256" key="18">
    <source>
        <dbReference type="HAMAP-Rule" id="MF_01966"/>
    </source>
</evidence>
<evidence type="ECO:0000256" key="2">
    <source>
        <dbReference type="ARBA" id="ARBA00000909"/>
    </source>
</evidence>
<name>A0A6H1UK94_9GAMM</name>
<reference evidence="22 23" key="1">
    <citation type="submission" date="2020-04" db="EMBL/GenBank/DDBJ databases">
        <title>Ferrimonas sp. S7 isolated from sea water.</title>
        <authorList>
            <person name="Bae S.S."/>
            <person name="Baek K."/>
        </authorList>
    </citation>
    <scope>NUCLEOTIDE SEQUENCE [LARGE SCALE GENOMIC DNA]</scope>
    <source>
        <strain evidence="22 23">S7</strain>
    </source>
</reference>
<evidence type="ECO:0000256" key="5">
    <source>
        <dbReference type="ARBA" id="ARBA00022723"/>
    </source>
</evidence>
<dbReference type="GO" id="GO:0046872">
    <property type="term" value="F:metal ion binding"/>
    <property type="evidence" value="ECO:0007669"/>
    <property type="project" value="UniProtKB-UniRule"/>
</dbReference>
<evidence type="ECO:0000256" key="6">
    <source>
        <dbReference type="ARBA" id="ARBA00022741"/>
    </source>
</evidence>
<organism evidence="22 23">
    <name type="scientific">Ferrimonas lipolytica</name>
    <dbReference type="NCBI Taxonomy" id="2724191"/>
    <lineage>
        <taxon>Bacteria</taxon>
        <taxon>Pseudomonadati</taxon>
        <taxon>Pseudomonadota</taxon>
        <taxon>Gammaproteobacteria</taxon>
        <taxon>Alteromonadales</taxon>
        <taxon>Ferrimonadaceae</taxon>
        <taxon>Ferrimonas</taxon>
    </lineage>
</organism>
<dbReference type="GO" id="GO:0046496">
    <property type="term" value="P:nicotinamide nucleotide metabolic process"/>
    <property type="evidence" value="ECO:0007669"/>
    <property type="project" value="UniProtKB-UniRule"/>
</dbReference>
<keyword evidence="5 18" id="KW-0479">Metal-binding</keyword>
<feature type="binding site" evidence="17">
    <location>
        <begin position="399"/>
        <end position="403"/>
    </location>
    <ligand>
        <name>AMP</name>
        <dbReference type="ChEBI" id="CHEBI:456215"/>
    </ligand>
</feature>
<feature type="domain" description="YjeF N-terminal" evidence="21">
    <location>
        <begin position="18"/>
        <end position="217"/>
    </location>
</feature>
<dbReference type="NCBIfam" id="TIGR00197">
    <property type="entry name" value="yjeF_nterm"/>
    <property type="match status" value="1"/>
</dbReference>
<dbReference type="Gene3D" id="3.40.1190.20">
    <property type="match status" value="1"/>
</dbReference>
<evidence type="ECO:0000259" key="21">
    <source>
        <dbReference type="PROSITE" id="PS51385"/>
    </source>
</evidence>
<dbReference type="AlphaFoldDB" id="A0A6H1UK94"/>
<evidence type="ECO:0000256" key="12">
    <source>
        <dbReference type="ARBA" id="ARBA00023239"/>
    </source>
</evidence>
<sequence length="488" mass="50591">MRADLCSLPPQVNLASTIREQEPLIAKQLGLALYQVMEQAGQQAFLLLRKRWPSKSNICVLCGSGNNAGDGYVLARYAKLAGYRVALLQHATTLSGDALKAQQAWLEIGGEISDLAGAWPDAEIYVDALLGTGLSGPLRPAIARVIKQLNQLNKPVLAIDISSGLDGDTGTIATAAVKADVTITFVGCKVGLLTGKAATVAGEIVLAPLQLGAGLSADGRLLQRSVFTALPTRSAVSHKGDHGKLLLIGGGCGMAGAARLAGEAALRSGTGMVSVGCDNSSVTAIVSARPEIMAFPVERQLGERLSWADAVAIGPGLGTDAWAQALWQQALQSELPLLVDADALTLLAQQPLRRDNWLLTPHPAEAARLLGVTTAEIEADRVTAVNRLQQRYGGVVVLKGSGTLICSDEGWALAVVGNAGLACGGSGDVLSGILAGLMVQGLTLVDAAYCGVLVHGEAADRAARDGMQGMLPSDLFPHIRYLVNQGTL</sequence>
<dbReference type="PANTHER" id="PTHR12592:SF0">
    <property type="entry name" value="ATP-DEPENDENT (S)-NAD(P)H-HYDRATE DEHYDRATASE"/>
    <property type="match status" value="1"/>
</dbReference>
<evidence type="ECO:0000256" key="7">
    <source>
        <dbReference type="ARBA" id="ARBA00022840"/>
    </source>
</evidence>
<evidence type="ECO:0000256" key="3">
    <source>
        <dbReference type="ARBA" id="ARBA00006001"/>
    </source>
</evidence>
<dbReference type="NCBIfam" id="TIGR00196">
    <property type="entry name" value="yjeF_cterm"/>
    <property type="match status" value="1"/>
</dbReference>
<comment type="function">
    <text evidence="17">Catalyzes the dehydration of the S-form of NAD(P)HX at the expense of ADP, which is converted to AMP. Together with NAD(P)HX epimerase, which catalyzes the epimerization of the S- and R-forms, the enzyme allows the repair of both epimers of NAD(P)HX, a damaged form of NAD(P)H that is a result of enzymatic or heat-dependent hydration.</text>
</comment>
<evidence type="ECO:0000256" key="1">
    <source>
        <dbReference type="ARBA" id="ARBA00000013"/>
    </source>
</evidence>
<dbReference type="SUPFAM" id="SSF64153">
    <property type="entry name" value="YjeF N-terminal domain-like"/>
    <property type="match status" value="1"/>
</dbReference>
<feature type="binding site" evidence="17">
    <location>
        <position position="427"/>
    </location>
    <ligand>
        <name>AMP</name>
        <dbReference type="ChEBI" id="CHEBI:456215"/>
    </ligand>
</feature>
<dbReference type="EMBL" id="CP051180">
    <property type="protein sequence ID" value="QIZ78646.1"/>
    <property type="molecule type" value="Genomic_DNA"/>
</dbReference>
<dbReference type="InterPro" id="IPR029056">
    <property type="entry name" value="Ribokinase-like"/>
</dbReference>
<comment type="caution">
    <text evidence="18">Lacks conserved residue(s) required for the propagation of feature annotation.</text>
</comment>
<accession>A0A6H1UK94</accession>
<dbReference type="EC" id="4.2.1.136" evidence="19"/>
<evidence type="ECO:0000256" key="8">
    <source>
        <dbReference type="ARBA" id="ARBA00022857"/>
    </source>
</evidence>
<comment type="similarity">
    <text evidence="18">Belongs to the NnrE/AIBP family.</text>
</comment>
<comment type="catalytic activity">
    <reaction evidence="15 17 19">
        <text>(6S)-NADHX + ADP = AMP + phosphate + NADH + H(+)</text>
        <dbReference type="Rhea" id="RHEA:32223"/>
        <dbReference type="ChEBI" id="CHEBI:15378"/>
        <dbReference type="ChEBI" id="CHEBI:43474"/>
        <dbReference type="ChEBI" id="CHEBI:57945"/>
        <dbReference type="ChEBI" id="CHEBI:64074"/>
        <dbReference type="ChEBI" id="CHEBI:456215"/>
        <dbReference type="ChEBI" id="CHEBI:456216"/>
        <dbReference type="EC" id="4.2.1.136"/>
    </reaction>
</comment>
<dbReference type="InterPro" id="IPR036652">
    <property type="entry name" value="YjeF_N_dom_sf"/>
</dbReference>
<dbReference type="EC" id="5.1.99.6" evidence="19"/>
<keyword evidence="23" id="KW-1185">Reference proteome</keyword>
<keyword evidence="11 18" id="KW-0413">Isomerase</keyword>
<dbReference type="GO" id="GO:0005524">
    <property type="term" value="F:ATP binding"/>
    <property type="evidence" value="ECO:0007669"/>
    <property type="project" value="UniProtKB-UniRule"/>
</dbReference>
<feature type="binding site" evidence="17">
    <location>
        <position position="362"/>
    </location>
    <ligand>
        <name>(6S)-NADPHX</name>
        <dbReference type="ChEBI" id="CHEBI:64076"/>
    </ligand>
</feature>
<feature type="binding site" evidence="18">
    <location>
        <position position="160"/>
    </location>
    <ligand>
        <name>(6S)-NADPHX</name>
        <dbReference type="ChEBI" id="CHEBI:64076"/>
    </ligand>
</feature>
<dbReference type="GO" id="GO:0052856">
    <property type="term" value="F:NAD(P)HX epimerase activity"/>
    <property type="evidence" value="ECO:0007669"/>
    <property type="project" value="UniProtKB-UniRule"/>
</dbReference>
<dbReference type="CDD" id="cd01171">
    <property type="entry name" value="YXKO-related"/>
    <property type="match status" value="1"/>
</dbReference>
<keyword evidence="12 17" id="KW-0456">Lyase</keyword>
<dbReference type="Pfam" id="PF03853">
    <property type="entry name" value="YjeF_N"/>
    <property type="match status" value="1"/>
</dbReference>